<name>A0A399EKY1_9DEIN</name>
<keyword evidence="2" id="KW-0677">Repeat</keyword>
<dbReference type="Pfam" id="PF00400">
    <property type="entry name" value="WD40"/>
    <property type="match status" value="3"/>
</dbReference>
<evidence type="ECO:0000256" key="2">
    <source>
        <dbReference type="ARBA" id="ARBA00022737"/>
    </source>
</evidence>
<evidence type="ECO:0000256" key="1">
    <source>
        <dbReference type="ARBA" id="ARBA00022574"/>
    </source>
</evidence>
<dbReference type="PANTHER" id="PTHR19848:SF8">
    <property type="entry name" value="F-BOX AND WD REPEAT DOMAIN CONTAINING 7"/>
    <property type="match status" value="1"/>
</dbReference>
<dbReference type="AlphaFoldDB" id="A0A399EKY1"/>
<dbReference type="InterPro" id="IPR036322">
    <property type="entry name" value="WD40_repeat_dom_sf"/>
</dbReference>
<keyword evidence="1 3" id="KW-0853">WD repeat</keyword>
<dbReference type="PROSITE" id="PS50294">
    <property type="entry name" value="WD_REPEATS_REGION"/>
    <property type="match status" value="1"/>
</dbReference>
<dbReference type="CDD" id="cd00200">
    <property type="entry name" value="WD40"/>
    <property type="match status" value="1"/>
</dbReference>
<dbReference type="Proteomes" id="UP000265715">
    <property type="component" value="Unassembled WGS sequence"/>
</dbReference>
<dbReference type="OrthoDB" id="494465at2"/>
<reference evidence="4 5" key="1">
    <citation type="submission" date="2018-08" db="EMBL/GenBank/DDBJ databases">
        <title>Meiothermus terrae DSM 26712 genome sequencing project.</title>
        <authorList>
            <person name="Da Costa M.S."/>
            <person name="Albuquerque L."/>
            <person name="Raposo P."/>
            <person name="Froufe H.J.C."/>
            <person name="Barroso C.S."/>
            <person name="Egas C."/>
        </authorList>
    </citation>
    <scope>NUCLEOTIDE SEQUENCE [LARGE SCALE GENOMIC DNA]</scope>
    <source>
        <strain evidence="4 5">DSM 26712</strain>
    </source>
</reference>
<dbReference type="PANTHER" id="PTHR19848">
    <property type="entry name" value="WD40 REPEAT PROTEIN"/>
    <property type="match status" value="1"/>
</dbReference>
<keyword evidence="5" id="KW-1185">Reference proteome</keyword>
<dbReference type="Gene3D" id="2.130.10.10">
    <property type="entry name" value="YVTN repeat-like/Quinoprotein amine dehydrogenase"/>
    <property type="match status" value="2"/>
</dbReference>
<dbReference type="InterPro" id="IPR001680">
    <property type="entry name" value="WD40_rpt"/>
</dbReference>
<evidence type="ECO:0000313" key="5">
    <source>
        <dbReference type="Proteomes" id="UP000265715"/>
    </source>
</evidence>
<feature type="repeat" description="WD" evidence="3">
    <location>
        <begin position="319"/>
        <end position="353"/>
    </location>
</feature>
<organism evidence="4 5">
    <name type="scientific">Calidithermus terrae</name>
    <dbReference type="NCBI Taxonomy" id="1408545"/>
    <lineage>
        <taxon>Bacteria</taxon>
        <taxon>Thermotogati</taxon>
        <taxon>Deinococcota</taxon>
        <taxon>Deinococci</taxon>
        <taxon>Thermales</taxon>
        <taxon>Thermaceae</taxon>
        <taxon>Calidithermus</taxon>
    </lineage>
</organism>
<dbReference type="InterPro" id="IPR015943">
    <property type="entry name" value="WD40/YVTN_repeat-like_dom_sf"/>
</dbReference>
<dbReference type="EMBL" id="QXDL01000061">
    <property type="protein sequence ID" value="RIH85267.1"/>
    <property type="molecule type" value="Genomic_DNA"/>
</dbReference>
<dbReference type="SMART" id="SM00320">
    <property type="entry name" value="WD40"/>
    <property type="match status" value="5"/>
</dbReference>
<feature type="repeat" description="WD" evidence="3">
    <location>
        <begin position="102"/>
        <end position="143"/>
    </location>
</feature>
<proteinExistence type="predicted"/>
<dbReference type="PROSITE" id="PS50082">
    <property type="entry name" value="WD_REPEATS_2"/>
    <property type="match status" value="2"/>
</dbReference>
<gene>
    <name evidence="4" type="ORF">Mterra_01756</name>
</gene>
<dbReference type="SUPFAM" id="SSF50978">
    <property type="entry name" value="WD40 repeat-like"/>
    <property type="match status" value="1"/>
</dbReference>
<comment type="caution">
    <text evidence="4">The sequence shown here is derived from an EMBL/GenBank/DDBJ whole genome shotgun (WGS) entry which is preliminary data.</text>
</comment>
<evidence type="ECO:0000313" key="4">
    <source>
        <dbReference type="EMBL" id="RIH85267.1"/>
    </source>
</evidence>
<accession>A0A399EKY1</accession>
<evidence type="ECO:0000256" key="3">
    <source>
        <dbReference type="PROSITE-ProRule" id="PRU00221"/>
    </source>
</evidence>
<protein>
    <submittedName>
        <fullName evidence="4">PQQ-dependent catabolism-associated beta-propeller protein</fullName>
    </submittedName>
</protein>
<sequence>MVWDIGNQRLSGMIRTESGELDALVFGQDSKRIYAVQRRAIVAYDAATLRESFRLANSSYPPYVYFPSGVRATSDPNVLVYFNRAGEVSVWDVARQKVARRLEGHSSKVAQVSFSRDGRQVISRYEGSRVRRFDLATGRYLGEEDQRKMPGGDATFYWMSQDGSLVVTSGEFAATVQVLDTRTGRQVARIRGYMSTGEGMSFSADNRYLALGSGNVMVWDLHAGRPTVTLELANPDDGPVNAVAFTPDGRTLVVGQHQFFSVWDWATGRQIRRVQVSDSDEDWFGDLAVSPDGKMLAAAYGNQVLLFALEEGDTPLATLTGHTAAVSSVAFSPDGSRLVSGSEDGGALVWRLR</sequence>